<feature type="region of interest" description="Disordered" evidence="1">
    <location>
        <begin position="169"/>
        <end position="204"/>
    </location>
</feature>
<dbReference type="OrthoDB" id="414175at2759"/>
<dbReference type="EMBL" id="GL629735">
    <property type="protein sequence ID" value="EFX05540.1"/>
    <property type="molecule type" value="Genomic_DNA"/>
</dbReference>
<feature type="region of interest" description="Disordered" evidence="1">
    <location>
        <begin position="14"/>
        <end position="35"/>
    </location>
</feature>
<dbReference type="eggNOG" id="ENOG502RS6F">
    <property type="taxonomic scope" value="Eukaryota"/>
</dbReference>
<name>F0X962_GROCL</name>
<keyword evidence="2" id="KW-0472">Membrane</keyword>
<keyword evidence="2" id="KW-0812">Transmembrane</keyword>
<dbReference type="RefSeq" id="XP_014175022.1">
    <property type="nucleotide sequence ID" value="XM_014319547.1"/>
</dbReference>
<gene>
    <name evidence="3" type="ORF">CMQ_3609</name>
</gene>
<evidence type="ECO:0000313" key="3">
    <source>
        <dbReference type="EMBL" id="EFX05540.1"/>
    </source>
</evidence>
<feature type="region of interest" description="Disordered" evidence="1">
    <location>
        <begin position="341"/>
        <end position="367"/>
    </location>
</feature>
<accession>F0X962</accession>
<keyword evidence="2" id="KW-1133">Transmembrane helix</keyword>
<evidence type="ECO:0000313" key="4">
    <source>
        <dbReference type="Proteomes" id="UP000007796"/>
    </source>
</evidence>
<dbReference type="STRING" id="655863.F0X962"/>
<reference evidence="3 4" key="1">
    <citation type="journal article" date="2011" name="Proc. Natl. Acad. Sci. U.S.A.">
        <title>Genome and transcriptome analyses of the mountain pine beetle-fungal symbiont Grosmannia clavigera, a lodgepole pine pathogen.</title>
        <authorList>
            <person name="DiGuistini S."/>
            <person name="Wang Y."/>
            <person name="Liao N.Y."/>
            <person name="Taylor G."/>
            <person name="Tanguay P."/>
            <person name="Feau N."/>
            <person name="Henrissat B."/>
            <person name="Chan S.K."/>
            <person name="Hesse-Orce U."/>
            <person name="Alamouti S.M."/>
            <person name="Tsui C.K.M."/>
            <person name="Docking R.T."/>
            <person name="Levasseur A."/>
            <person name="Haridas S."/>
            <person name="Robertson G."/>
            <person name="Birol I."/>
            <person name="Holt R.A."/>
            <person name="Marra M.A."/>
            <person name="Hamelin R.C."/>
            <person name="Hirst M."/>
            <person name="Jones S.J.M."/>
            <person name="Bohlmann J."/>
            <person name="Breuil C."/>
        </authorList>
    </citation>
    <scope>NUCLEOTIDE SEQUENCE [LARGE SCALE GENOMIC DNA]</scope>
    <source>
        <strain evidence="4">kw1407 / UAMH 11150</strain>
    </source>
</reference>
<dbReference type="Proteomes" id="UP000007796">
    <property type="component" value="Unassembled WGS sequence"/>
</dbReference>
<dbReference type="AlphaFoldDB" id="F0X962"/>
<dbReference type="GeneID" id="25976728"/>
<keyword evidence="4" id="KW-1185">Reference proteome</keyword>
<dbReference type="HOGENOM" id="CLU_346134_0_0_1"/>
<organism evidence="4">
    <name type="scientific">Grosmannia clavigera (strain kw1407 / UAMH 11150)</name>
    <name type="common">Blue stain fungus</name>
    <name type="synonym">Graphiocladiella clavigera</name>
    <dbReference type="NCBI Taxonomy" id="655863"/>
    <lineage>
        <taxon>Eukaryota</taxon>
        <taxon>Fungi</taxon>
        <taxon>Dikarya</taxon>
        <taxon>Ascomycota</taxon>
        <taxon>Pezizomycotina</taxon>
        <taxon>Sordariomycetes</taxon>
        <taxon>Sordariomycetidae</taxon>
        <taxon>Ophiostomatales</taxon>
        <taxon>Ophiostomataceae</taxon>
        <taxon>Leptographium</taxon>
    </lineage>
</organism>
<sequence>MVSAGLWRPRRVLSPSRTQNSGRVRESNYSGKTSRPHMSALVRRICFVPHIVLTQDHVRGLIRCLFGAFVLIGVVFLVADRRSVKAFVDKTAENAKTKLPLYTWAIGAQTSPNPAAPWQDWKEPSWLPSAANGTGVSEEAAYLNYLVYRYGLTPDVPWYARHVRADYVGGQPGNRPGEDDHLRHHDRRARPTRPSLTKVKSKLTPGGFTTVHAEALVPGVDHPDPDTETEDGVWLATDAESEPPVEPAVLRLPMARSARPDQIDASMLLFGISTTYARLSHAGFALVADWARWLTDGCGQSNGAGLLLSLHRAQPDEVKAVARVLQEHGIDARIVIDPGNYDSEATNSTADSHSDMEGNSRPDPPAVRYSNLLPLLRQYDDAWVSEQEAGSPVQRSFYALVDDDVFFPSMDRLLGRLMLYAGAHPHPHGGDDSSSDLWLGFPSTRSDWQTVDLATEAAKAAAARSALFSPPVPPLPSLSRTIAPTSLMVVSYGGGAVFLSPSLAVRMAELPCLRRTTDALHEAVLHAGIAVGKTDAYDGEPWDEHLYHCATSSPSTSTLAEAAVQLRIVPSFYAPFDAAAYDHNGNETDPDNGVRLLQQYAGGLQPLTLHGYRRHDHFSAGFGHRVADVCGEDCFLQRFAFRDGWVLVNGHSLEHHDGLRVEPLRKARLLSLPSPPPTENAGHGSDLVDSLRDWLKSGGRMAVHRTDGHAPEDAADRRRREFQQQQHFWSSKRLIVEDAERPDDLSVVRSRSRQLPAIWRLVDAYVAADGSLWQAYLKRRTATAGSGHGLDATAVPDMAASDQDSVVVLMWENAVQ</sequence>
<feature type="compositionally biased region" description="Polar residues" evidence="1">
    <location>
        <begin position="15"/>
        <end position="33"/>
    </location>
</feature>
<dbReference type="InParanoid" id="F0X962"/>
<evidence type="ECO:0000256" key="2">
    <source>
        <dbReference type="SAM" id="Phobius"/>
    </source>
</evidence>
<feature type="transmembrane region" description="Helical" evidence="2">
    <location>
        <begin position="60"/>
        <end position="79"/>
    </location>
</feature>
<evidence type="ECO:0008006" key="5">
    <source>
        <dbReference type="Google" id="ProtNLM"/>
    </source>
</evidence>
<protein>
    <recommendedName>
        <fullName evidence="5">Glycosyltransferase family 31 protein</fullName>
    </recommendedName>
</protein>
<evidence type="ECO:0000256" key="1">
    <source>
        <dbReference type="SAM" id="MobiDB-lite"/>
    </source>
</evidence>
<proteinExistence type="predicted"/>